<proteinExistence type="predicted"/>
<sequence>MKTPLTLTAVAATVSLCFAVSGYAQPASEGSTAAASVPSARELRHPSQEDKVLIRTVRRRLARTPGLDPANISVLAHNGVVVLTGSVVSQEQSTLAVSAASQVSNVRNVVDKMTIRAPM</sequence>
<feature type="chain" id="PRO_5008501720" evidence="2">
    <location>
        <begin position="27"/>
        <end position="119"/>
    </location>
</feature>
<protein>
    <submittedName>
        <fullName evidence="4">Transport-associated protein</fullName>
    </submittedName>
</protein>
<dbReference type="AlphaFoldDB" id="A0A158GXZ7"/>
<dbReference type="Gene3D" id="3.30.1340.30">
    <property type="match status" value="1"/>
</dbReference>
<evidence type="ECO:0000259" key="3">
    <source>
        <dbReference type="PROSITE" id="PS50914"/>
    </source>
</evidence>
<dbReference type="EMBL" id="FCOK02000022">
    <property type="protein sequence ID" value="SAL37044.1"/>
    <property type="molecule type" value="Genomic_DNA"/>
</dbReference>
<reference evidence="4 5" key="1">
    <citation type="submission" date="2016-01" db="EMBL/GenBank/DDBJ databases">
        <authorList>
            <person name="Oliw E.H."/>
        </authorList>
    </citation>
    <scope>NUCLEOTIDE SEQUENCE [LARGE SCALE GENOMIC DNA]</scope>
    <source>
        <strain evidence="4">LMG 27134</strain>
    </source>
</reference>
<feature type="signal peptide" evidence="2">
    <location>
        <begin position="1"/>
        <end position="26"/>
    </location>
</feature>
<gene>
    <name evidence="4" type="ORF">AWB69_03579</name>
</gene>
<name>A0A158GXZ7_9BURK</name>
<dbReference type="Proteomes" id="UP000054683">
    <property type="component" value="Unassembled WGS sequence"/>
</dbReference>
<evidence type="ECO:0000313" key="5">
    <source>
        <dbReference type="Proteomes" id="UP000054683"/>
    </source>
</evidence>
<dbReference type="RefSeq" id="WP_062086886.1">
    <property type="nucleotide sequence ID" value="NZ_FCOK02000022.1"/>
</dbReference>
<evidence type="ECO:0000256" key="1">
    <source>
        <dbReference type="SAM" id="MobiDB-lite"/>
    </source>
</evidence>
<dbReference type="InterPro" id="IPR051686">
    <property type="entry name" value="Lipoprotein_DolP"/>
</dbReference>
<dbReference type="PANTHER" id="PTHR34606">
    <property type="entry name" value="BON DOMAIN-CONTAINING PROTEIN"/>
    <property type="match status" value="1"/>
</dbReference>
<feature type="region of interest" description="Disordered" evidence="1">
    <location>
        <begin position="27"/>
        <end position="47"/>
    </location>
</feature>
<feature type="domain" description="BON" evidence="3">
    <location>
        <begin position="49"/>
        <end position="117"/>
    </location>
</feature>
<organism evidence="4 5">
    <name type="scientific">Caballeronia udeis</name>
    <dbReference type="NCBI Taxonomy" id="1232866"/>
    <lineage>
        <taxon>Bacteria</taxon>
        <taxon>Pseudomonadati</taxon>
        <taxon>Pseudomonadota</taxon>
        <taxon>Betaproteobacteria</taxon>
        <taxon>Burkholderiales</taxon>
        <taxon>Burkholderiaceae</taxon>
        <taxon>Caballeronia</taxon>
    </lineage>
</organism>
<evidence type="ECO:0000313" key="4">
    <source>
        <dbReference type="EMBL" id="SAL37044.1"/>
    </source>
</evidence>
<dbReference type="InterPro" id="IPR007055">
    <property type="entry name" value="BON_dom"/>
</dbReference>
<dbReference type="PROSITE" id="PS50914">
    <property type="entry name" value="BON"/>
    <property type="match status" value="1"/>
</dbReference>
<dbReference type="Pfam" id="PF04972">
    <property type="entry name" value="BON"/>
    <property type="match status" value="1"/>
</dbReference>
<accession>A0A158GXZ7</accession>
<keyword evidence="2" id="KW-0732">Signal</keyword>
<dbReference type="PANTHER" id="PTHR34606:SF15">
    <property type="entry name" value="BON DOMAIN-CONTAINING PROTEIN"/>
    <property type="match status" value="1"/>
</dbReference>
<evidence type="ECO:0000256" key="2">
    <source>
        <dbReference type="SAM" id="SignalP"/>
    </source>
</evidence>
<dbReference type="OrthoDB" id="9114821at2"/>